<gene>
    <name evidence="2" type="ORF">N7458_010731</name>
</gene>
<accession>A0AAD6C0S1</accession>
<dbReference type="GeneID" id="81604356"/>
<protein>
    <submittedName>
        <fullName evidence="2">Uncharacterized protein</fullName>
    </submittedName>
</protein>
<evidence type="ECO:0000313" key="3">
    <source>
        <dbReference type="Proteomes" id="UP001213681"/>
    </source>
</evidence>
<comment type="caution">
    <text evidence="2">The sequence shown here is derived from an EMBL/GenBank/DDBJ whole genome shotgun (WGS) entry which is preliminary data.</text>
</comment>
<reference evidence="2" key="2">
    <citation type="journal article" date="2023" name="IMA Fungus">
        <title>Comparative genomic study of the Penicillium genus elucidates a diverse pangenome and 15 lateral gene transfer events.</title>
        <authorList>
            <person name="Petersen C."/>
            <person name="Sorensen T."/>
            <person name="Nielsen M.R."/>
            <person name="Sondergaard T.E."/>
            <person name="Sorensen J.L."/>
            <person name="Fitzpatrick D.A."/>
            <person name="Frisvad J.C."/>
            <person name="Nielsen K.L."/>
        </authorList>
    </citation>
    <scope>NUCLEOTIDE SEQUENCE</scope>
    <source>
        <strain evidence="2">IBT 16125</strain>
    </source>
</reference>
<evidence type="ECO:0000256" key="1">
    <source>
        <dbReference type="SAM" id="MobiDB-lite"/>
    </source>
</evidence>
<feature type="region of interest" description="Disordered" evidence="1">
    <location>
        <begin position="1"/>
        <end position="42"/>
    </location>
</feature>
<dbReference type="RefSeq" id="XP_056762962.1">
    <property type="nucleotide sequence ID" value="XM_056914113.1"/>
</dbReference>
<keyword evidence="3" id="KW-1185">Reference proteome</keyword>
<sequence length="234" mass="26719">MGLFGHKSKENQKLQYPIGGKRTRPSPGRRTTETSVNAPLPGYHGPHFHRGPAQEDIWNQRQQNIQISYEDIRGRSHTFHSPIEQHQYSNPYELRPGPFTKRMEQEYADYKKKAETCGTNRSAVKQAKNVPVGRNYVPETIHGRQIMTAVDLAIEGRIQANAAAQARAGFQQKYPQAYKDNAIVSHWIEASNARKAASAYREAEVSLRKLHGRWEQRMVQYEQQQVHRGSPSGC</sequence>
<proteinExistence type="predicted"/>
<dbReference type="Proteomes" id="UP001213681">
    <property type="component" value="Unassembled WGS sequence"/>
</dbReference>
<dbReference type="EMBL" id="JAPVEA010000008">
    <property type="protein sequence ID" value="KAJ5439733.1"/>
    <property type="molecule type" value="Genomic_DNA"/>
</dbReference>
<organism evidence="2 3">
    <name type="scientific">Penicillium daleae</name>
    <dbReference type="NCBI Taxonomy" id="63821"/>
    <lineage>
        <taxon>Eukaryota</taxon>
        <taxon>Fungi</taxon>
        <taxon>Dikarya</taxon>
        <taxon>Ascomycota</taxon>
        <taxon>Pezizomycotina</taxon>
        <taxon>Eurotiomycetes</taxon>
        <taxon>Eurotiomycetidae</taxon>
        <taxon>Eurotiales</taxon>
        <taxon>Aspergillaceae</taxon>
        <taxon>Penicillium</taxon>
    </lineage>
</organism>
<evidence type="ECO:0000313" key="2">
    <source>
        <dbReference type="EMBL" id="KAJ5439733.1"/>
    </source>
</evidence>
<name>A0AAD6C0S1_9EURO</name>
<dbReference type="AlphaFoldDB" id="A0AAD6C0S1"/>
<reference evidence="2" key="1">
    <citation type="submission" date="2022-12" db="EMBL/GenBank/DDBJ databases">
        <authorList>
            <person name="Petersen C."/>
        </authorList>
    </citation>
    <scope>NUCLEOTIDE SEQUENCE</scope>
    <source>
        <strain evidence="2">IBT 16125</strain>
    </source>
</reference>